<evidence type="ECO:0008006" key="3">
    <source>
        <dbReference type="Google" id="ProtNLM"/>
    </source>
</evidence>
<evidence type="ECO:0000313" key="1">
    <source>
        <dbReference type="EMBL" id="OLY84030.1"/>
    </source>
</evidence>
<dbReference type="PANTHER" id="PTHR33606">
    <property type="entry name" value="PROTEIN YCII"/>
    <property type="match status" value="1"/>
</dbReference>
<reference evidence="1 2" key="1">
    <citation type="journal article" date="2016" name="Mol. Biol. Evol.">
        <title>Genome-Wide Survey of Gut Fungi (Harpellales) Reveals the First Horizontally Transferred Ubiquitin Gene from a Mosquito Host.</title>
        <authorList>
            <person name="Wang Y."/>
            <person name="White M.M."/>
            <person name="Kvist S."/>
            <person name="Moncalvo J.M."/>
        </authorList>
    </citation>
    <scope>NUCLEOTIDE SEQUENCE [LARGE SCALE GENOMIC DNA]</scope>
    <source>
        <strain evidence="1 2">ALG-7-W6</strain>
    </source>
</reference>
<protein>
    <recommendedName>
        <fullName evidence="3">YCII-related domain-containing protein</fullName>
    </recommendedName>
</protein>
<name>A0A1R0H4D3_9FUNG</name>
<dbReference type="EMBL" id="LSSL01000649">
    <property type="protein sequence ID" value="OLY84030.1"/>
    <property type="molecule type" value="Genomic_DNA"/>
</dbReference>
<dbReference type="AlphaFoldDB" id="A0A1R0H4D3"/>
<dbReference type="InterPro" id="IPR011008">
    <property type="entry name" value="Dimeric_a/b-barrel"/>
</dbReference>
<dbReference type="Proteomes" id="UP000187455">
    <property type="component" value="Unassembled WGS sequence"/>
</dbReference>
<dbReference type="PANTHER" id="PTHR33606:SF3">
    <property type="entry name" value="PROTEIN YCII"/>
    <property type="match status" value="1"/>
</dbReference>
<comment type="caution">
    <text evidence="1">The sequence shown here is derived from an EMBL/GenBank/DDBJ whole genome shotgun (WGS) entry which is preliminary data.</text>
</comment>
<accession>A0A1R0H4D3</accession>
<proteinExistence type="predicted"/>
<dbReference type="OrthoDB" id="5519740at2759"/>
<dbReference type="Gene3D" id="3.30.70.1060">
    <property type="entry name" value="Dimeric alpha+beta barrel"/>
    <property type="match status" value="1"/>
</dbReference>
<gene>
    <name evidence="1" type="ORF">AYI68_g1818</name>
</gene>
<dbReference type="SUPFAM" id="SSF54909">
    <property type="entry name" value="Dimeric alpha+beta barrel"/>
    <property type="match status" value="1"/>
</dbReference>
<sequence length="96" mass="10626">MNKYMVTIMDASGTAEKRVIFKDQHFRDIQTYKDLGLLQSGGMILGENGEFVGGYFFATADSKQKIIDYINADIYGTSGVWDLSSVVIHAIKPANV</sequence>
<keyword evidence="2" id="KW-1185">Reference proteome</keyword>
<dbReference type="InterPro" id="IPR051807">
    <property type="entry name" value="Sec-metab_biosynth-assoc"/>
</dbReference>
<organism evidence="1 2">
    <name type="scientific">Smittium mucronatum</name>
    <dbReference type="NCBI Taxonomy" id="133383"/>
    <lineage>
        <taxon>Eukaryota</taxon>
        <taxon>Fungi</taxon>
        <taxon>Fungi incertae sedis</taxon>
        <taxon>Zoopagomycota</taxon>
        <taxon>Kickxellomycotina</taxon>
        <taxon>Harpellomycetes</taxon>
        <taxon>Harpellales</taxon>
        <taxon>Legeriomycetaceae</taxon>
        <taxon>Smittium</taxon>
    </lineage>
</organism>
<evidence type="ECO:0000313" key="2">
    <source>
        <dbReference type="Proteomes" id="UP000187455"/>
    </source>
</evidence>